<keyword evidence="4" id="KW-1185">Reference proteome</keyword>
<keyword evidence="1" id="KW-0732">Signal</keyword>
<dbReference type="PROSITE" id="PS51841">
    <property type="entry name" value="LTD"/>
    <property type="match status" value="1"/>
</dbReference>
<evidence type="ECO:0000259" key="2">
    <source>
        <dbReference type="PROSITE" id="PS51841"/>
    </source>
</evidence>
<feature type="chain" id="PRO_5019782978" evidence="1">
    <location>
        <begin position="24"/>
        <end position="1644"/>
    </location>
</feature>
<comment type="caution">
    <text evidence="3">The sequence shown here is derived from an EMBL/GenBank/DDBJ whole genome shotgun (WGS) entry which is preliminary data.</text>
</comment>
<feature type="signal peptide" evidence="1">
    <location>
        <begin position="1"/>
        <end position="23"/>
    </location>
</feature>
<dbReference type="Proteomes" id="UP000268007">
    <property type="component" value="Unassembled WGS sequence"/>
</dbReference>
<dbReference type="OrthoDB" id="355609at2"/>
<dbReference type="Pfam" id="PF00932">
    <property type="entry name" value="LTD"/>
    <property type="match status" value="1"/>
</dbReference>
<dbReference type="SUPFAM" id="SSF74853">
    <property type="entry name" value="Lamin A/C globular tail domain"/>
    <property type="match status" value="1"/>
</dbReference>
<dbReference type="Gene3D" id="2.60.40.1260">
    <property type="entry name" value="Lamin Tail domain"/>
    <property type="match status" value="1"/>
</dbReference>
<dbReference type="InterPro" id="IPR026341">
    <property type="entry name" value="T9SS_type_B"/>
</dbReference>
<dbReference type="Pfam" id="PF13585">
    <property type="entry name" value="CHU_C"/>
    <property type="match status" value="1"/>
</dbReference>
<dbReference type="RefSeq" id="WP_121200081.1">
    <property type="nucleotide sequence ID" value="NZ_RBKU01000001.1"/>
</dbReference>
<feature type="domain" description="LTD" evidence="2">
    <location>
        <begin position="437"/>
        <end position="600"/>
    </location>
</feature>
<organism evidence="3 4">
    <name type="scientific">Mucilaginibacter gracilis</name>
    <dbReference type="NCBI Taxonomy" id="423350"/>
    <lineage>
        <taxon>Bacteria</taxon>
        <taxon>Pseudomonadati</taxon>
        <taxon>Bacteroidota</taxon>
        <taxon>Sphingobacteriia</taxon>
        <taxon>Sphingobacteriales</taxon>
        <taxon>Sphingobacteriaceae</taxon>
        <taxon>Mucilaginibacter</taxon>
    </lineage>
</organism>
<dbReference type="Gene3D" id="2.60.40.10">
    <property type="entry name" value="Immunoglobulins"/>
    <property type="match status" value="3"/>
</dbReference>
<dbReference type="NCBIfam" id="TIGR04131">
    <property type="entry name" value="Bac_Flav_CTERM"/>
    <property type="match status" value="1"/>
</dbReference>
<evidence type="ECO:0000313" key="3">
    <source>
        <dbReference type="EMBL" id="RKR84448.1"/>
    </source>
</evidence>
<protein>
    <submittedName>
        <fullName evidence="3">Gliding motility-associated-like protein</fullName>
    </submittedName>
</protein>
<evidence type="ECO:0000313" key="4">
    <source>
        <dbReference type="Proteomes" id="UP000268007"/>
    </source>
</evidence>
<dbReference type="InterPro" id="IPR036415">
    <property type="entry name" value="Lamin_tail_dom_sf"/>
</dbReference>
<reference evidence="3 4" key="1">
    <citation type="submission" date="2018-10" db="EMBL/GenBank/DDBJ databases">
        <title>Genomic Encyclopedia of Archaeal and Bacterial Type Strains, Phase II (KMG-II): from individual species to whole genera.</title>
        <authorList>
            <person name="Goeker M."/>
        </authorList>
    </citation>
    <scope>NUCLEOTIDE SEQUENCE [LARGE SCALE GENOMIC DNA]</scope>
    <source>
        <strain evidence="3 4">DSM 18602</strain>
    </source>
</reference>
<dbReference type="InterPro" id="IPR001322">
    <property type="entry name" value="Lamin_tail_dom"/>
</dbReference>
<dbReference type="EMBL" id="RBKU01000001">
    <property type="protein sequence ID" value="RKR84448.1"/>
    <property type="molecule type" value="Genomic_DNA"/>
</dbReference>
<accession>A0A495J7Q8</accession>
<proteinExistence type="predicted"/>
<name>A0A495J7Q8_9SPHI</name>
<dbReference type="InterPro" id="IPR013783">
    <property type="entry name" value="Ig-like_fold"/>
</dbReference>
<evidence type="ECO:0000256" key="1">
    <source>
        <dbReference type="SAM" id="SignalP"/>
    </source>
</evidence>
<gene>
    <name evidence="3" type="ORF">BDD43_4685</name>
</gene>
<sequence length="1644" mass="164189">MKKRLLYFVFSLFFLLVSNLSFGQAFTATYDFSSFVVASGQSDPTGATPASIPGLTCGLFTAASTLSTSSSAGNRFSFSKWPPGATAGSDAFTGSIDTTKYYSVTLTPNAAKLTLTTMTFTVQRSSTGIRQYAVRSSLDSYNSNLAASINPTSAALSVVATNIFQITDATTGATNGSTITFDATAFANLTAPVTIRFYGINANGTAGGGTFSIDNVVFNGSTTTVSSTPTLVATPTSLDFGATTGVNGSSVKTFTLSGSNLTAGATLTTADPYSISVDGGTTFNTTATITAATLAAAQTISVKFSPTTTTATTGNIAITSTGAATQNVGLAGTGVTPTLTASATTLTFTSQAVGTTSTAQSVTLSGVGLSTNTTVSVAAPFAISKDGTNYSTLVTYTPAELAATTSPTLSVVFAPTAAGTPTGTITIASAGATSKTVSLNGTATGSGNSIANHVVISQLYTAGGNSGAIYNWDFIELYNPTSADVNLSTWSLQYQSAAGVGAFSGQTTFPAGTVIKSHGYYLVQEQPNSQTVTVGAALPVTADLATVGIVNNFNLGAGAGKLALCNSTTVLNGTPPNTAATSPPLLLSTANIVDFVGWGLVNYNESFVLANPAVPTTTSLTGSAPAMSATGGDIRLANASSTAATLAPGGSDATAGNGYDTNVNSTDFVLETGIANIVPRNSQTTATVTTTTPPALTTSVSSIDFGTTVLVNSGTLVKTFTLSASSLTAPVTLTTAAPYTISVDGGTTYVTTATITAATLATAQTISVKFTPTTTTAATGSVSITTTGAIGQGVILNGTGTNVVALPTLTATPTTLAFGNVNAGVTLVKTFTLGGSTLTTATTTVNATAPYTVSKDGTTYTASVTYSVAELTATTAPTVSVKFSPLAAGAANSTITFTNTEVATLPTVTITGTGVIPVLTATTAPATTPTAVDFGNQTISTSAVKSYALSGVNLVGSTTVHVTGTGYLISKDNTTFATTDLTYTAAELTATTAPSVYIKFTPATIGTLAGSITNTTTGTGAVVLPVALTGISVAAPVPAVTLNPAALTFSATVNTTSASQSFIITGANISGATTVTATAPYTISKTAGGTYGTSLAYTLADFPTGAGAQTVFVQFSPTLVGTATPNTNSLAIATASGNTQTLILNGTGVGVPALTVATTPTTTPTTLTFSGVINTTSTQTYSLSGVYLTANTVLTATGPYTISKDGTTFASTLTYTTTDLASAQTVTVKFSPLTVGANNGTITNASTGAATQTVTLTGTGLGVPTLTVAPAALTFAQGSGTTSAAQSFIITGANITAATILTTAAPYSISKTSTGTYGTTLTYTAADFANPQTVYVIFAPTTIGSANGTISVVSTGAASQTVTLTGTGVNSAPTLAAISDIALCYTATAQTIPLTGISAGESTQTTIVSATSDNPGLFSQFGVLPLTSSTAQINYTLASGASGVANVTVTVKDNGGTANGGIDTYTRTFKITVSSLAVVTITSDANGNVVSKGSNATLTATGGTSYSWTANSTIISSLTNASVTIRPSATTTYTVTATNAGGCTTTQSITIQVVLAKSLETSNVITPNGDGKNDIWVVRNIDLYPANTVKVYDKTGKLVYSKTGYNNDWNGYYNGSPLPQGTYIYVVDLGTGVPYKGVISVVRD</sequence>